<dbReference type="SUPFAM" id="SSF50891">
    <property type="entry name" value="Cyclophilin-like"/>
    <property type="match status" value="1"/>
</dbReference>
<feature type="domain" description="PPIase cyclophilin-type" evidence="5">
    <location>
        <begin position="134"/>
        <end position="287"/>
    </location>
</feature>
<evidence type="ECO:0000256" key="2">
    <source>
        <dbReference type="RuleBase" id="RU363019"/>
    </source>
</evidence>
<dbReference type="InterPro" id="IPR044666">
    <property type="entry name" value="Cyclophilin_A-like"/>
</dbReference>
<comment type="function">
    <text evidence="1 2">PPIases accelerate the folding of proteins. It catalyzes the cis-trans isomerization of proline imidic peptide bonds in oligopeptides.</text>
</comment>
<sequence length="291" mass="29876">MSGKDRQKQLAREHYERQMHRRVERETKARKTAIIGSTVGTVVVIGGIVAATVLLGGSGDSSPTDAAATPSANGSADPEASASAAGPQPTAFDKAAGTCGYVPAAEGGQAKDVGMPPAKVDLSPKTMTLKTSQGDIVIKLDAEKTPCTVGSFAFLASKDYFDGSKCHRLGSAEFPVLQCGDPLATADGKGMTDGQGGPGYRFVDENLEGAKYTRGVVAMANSGPNTNGSQFFIVFGDTGLGPNYTPFGTVTKGLEIIDKVNKGGVITPGQDGTGAPKKTVEIKDVTISAKS</sequence>
<evidence type="ECO:0000256" key="4">
    <source>
        <dbReference type="SAM" id="Phobius"/>
    </source>
</evidence>
<keyword evidence="4" id="KW-1133">Transmembrane helix</keyword>
<dbReference type="RefSeq" id="WP_203893649.1">
    <property type="nucleotide sequence ID" value="NZ_BOOH01000046.1"/>
</dbReference>
<dbReference type="EMBL" id="BOOH01000046">
    <property type="protein sequence ID" value="GIH79175.1"/>
    <property type="molecule type" value="Genomic_DNA"/>
</dbReference>
<dbReference type="InterPro" id="IPR029000">
    <property type="entry name" value="Cyclophilin-like_dom_sf"/>
</dbReference>
<reference evidence="6 7" key="1">
    <citation type="submission" date="2021-01" db="EMBL/GenBank/DDBJ databases">
        <title>Whole genome shotgun sequence of Planobispora longispora NBRC 13918.</title>
        <authorList>
            <person name="Komaki H."/>
            <person name="Tamura T."/>
        </authorList>
    </citation>
    <scope>NUCLEOTIDE SEQUENCE [LARGE SCALE GENOMIC DNA]</scope>
    <source>
        <strain evidence="6 7">NBRC 13918</strain>
    </source>
</reference>
<dbReference type="PANTHER" id="PTHR45625">
    <property type="entry name" value="PEPTIDYL-PROLYL CIS-TRANS ISOMERASE-RELATED"/>
    <property type="match status" value="1"/>
</dbReference>
<organism evidence="6 7">
    <name type="scientific">Planobispora longispora</name>
    <dbReference type="NCBI Taxonomy" id="28887"/>
    <lineage>
        <taxon>Bacteria</taxon>
        <taxon>Bacillati</taxon>
        <taxon>Actinomycetota</taxon>
        <taxon>Actinomycetes</taxon>
        <taxon>Streptosporangiales</taxon>
        <taxon>Streptosporangiaceae</taxon>
        <taxon>Planobispora</taxon>
    </lineage>
</organism>
<gene>
    <name evidence="6" type="primary">ppiB_3</name>
    <name evidence="6" type="ORF">Plo01_56040</name>
</gene>
<comment type="caution">
    <text evidence="6">The sequence shown here is derived from an EMBL/GenBank/DDBJ whole genome shotgun (WGS) entry which is preliminary data.</text>
</comment>
<dbReference type="Gene3D" id="2.40.100.10">
    <property type="entry name" value="Cyclophilin-like"/>
    <property type="match status" value="1"/>
</dbReference>
<name>A0A8J3W7S9_9ACTN</name>
<proteinExistence type="inferred from homology"/>
<feature type="region of interest" description="Disordered" evidence="3">
    <location>
        <begin position="1"/>
        <end position="28"/>
    </location>
</feature>
<protein>
    <recommendedName>
        <fullName evidence="2">Peptidyl-prolyl cis-trans isomerase</fullName>
        <shortName evidence="2">PPIase</shortName>
        <ecNumber evidence="2">5.2.1.8</ecNumber>
    </recommendedName>
</protein>
<keyword evidence="4" id="KW-0472">Membrane</keyword>
<dbReference type="EC" id="5.2.1.8" evidence="2"/>
<dbReference type="PROSITE" id="PS50072">
    <property type="entry name" value="CSA_PPIASE_2"/>
    <property type="match status" value="1"/>
</dbReference>
<comment type="similarity">
    <text evidence="2">Belongs to the cyclophilin-type PPIase family.</text>
</comment>
<dbReference type="GO" id="GO:0003755">
    <property type="term" value="F:peptidyl-prolyl cis-trans isomerase activity"/>
    <property type="evidence" value="ECO:0007669"/>
    <property type="project" value="UniProtKB-UniRule"/>
</dbReference>
<dbReference type="AlphaFoldDB" id="A0A8J3W7S9"/>
<comment type="catalytic activity">
    <reaction evidence="2">
        <text>[protein]-peptidylproline (omega=180) = [protein]-peptidylproline (omega=0)</text>
        <dbReference type="Rhea" id="RHEA:16237"/>
        <dbReference type="Rhea" id="RHEA-COMP:10747"/>
        <dbReference type="Rhea" id="RHEA-COMP:10748"/>
        <dbReference type="ChEBI" id="CHEBI:83833"/>
        <dbReference type="ChEBI" id="CHEBI:83834"/>
        <dbReference type="EC" id="5.2.1.8"/>
    </reaction>
</comment>
<evidence type="ECO:0000313" key="7">
    <source>
        <dbReference type="Proteomes" id="UP000616724"/>
    </source>
</evidence>
<keyword evidence="4" id="KW-0812">Transmembrane</keyword>
<evidence type="ECO:0000259" key="5">
    <source>
        <dbReference type="PROSITE" id="PS50072"/>
    </source>
</evidence>
<evidence type="ECO:0000256" key="3">
    <source>
        <dbReference type="SAM" id="MobiDB-lite"/>
    </source>
</evidence>
<dbReference type="PRINTS" id="PR00153">
    <property type="entry name" value="CSAPPISMRASE"/>
</dbReference>
<evidence type="ECO:0000313" key="6">
    <source>
        <dbReference type="EMBL" id="GIH79175.1"/>
    </source>
</evidence>
<dbReference type="Proteomes" id="UP000616724">
    <property type="component" value="Unassembled WGS sequence"/>
</dbReference>
<keyword evidence="7" id="KW-1185">Reference proteome</keyword>
<dbReference type="CDD" id="cd00317">
    <property type="entry name" value="cyclophilin"/>
    <property type="match status" value="1"/>
</dbReference>
<keyword evidence="2" id="KW-0697">Rotamase</keyword>
<evidence type="ECO:0000256" key="1">
    <source>
        <dbReference type="ARBA" id="ARBA00002388"/>
    </source>
</evidence>
<keyword evidence="2 6" id="KW-0413">Isomerase</keyword>
<dbReference type="InterPro" id="IPR002130">
    <property type="entry name" value="Cyclophilin-type_PPIase_dom"/>
</dbReference>
<dbReference type="Pfam" id="PF00160">
    <property type="entry name" value="Pro_isomerase"/>
    <property type="match status" value="1"/>
</dbReference>
<feature type="compositionally biased region" description="Low complexity" evidence="3">
    <location>
        <begin position="60"/>
        <end position="72"/>
    </location>
</feature>
<feature type="region of interest" description="Disordered" evidence="3">
    <location>
        <begin position="60"/>
        <end position="89"/>
    </location>
</feature>
<accession>A0A8J3W7S9</accession>
<feature type="transmembrane region" description="Helical" evidence="4">
    <location>
        <begin position="32"/>
        <end position="55"/>
    </location>
</feature>
<dbReference type="PANTHER" id="PTHR45625:SF3">
    <property type="entry name" value="PEPTIDYL-PROLYL CIS-TRANS ISOMERASE B-RELATED"/>
    <property type="match status" value="1"/>
</dbReference>